<proteinExistence type="predicted"/>
<gene>
    <name evidence="1" type="ORF">TSTA_042070</name>
</gene>
<protein>
    <submittedName>
        <fullName evidence="1">Uncharacterized protein</fullName>
    </submittedName>
</protein>
<dbReference type="RefSeq" id="XP_002484685.1">
    <property type="nucleotide sequence ID" value="XM_002484640.1"/>
</dbReference>
<evidence type="ECO:0000313" key="1">
    <source>
        <dbReference type="EMBL" id="EED14732.1"/>
    </source>
</evidence>
<dbReference type="Proteomes" id="UP000001745">
    <property type="component" value="Unassembled WGS sequence"/>
</dbReference>
<dbReference type="AlphaFoldDB" id="B8MJR5"/>
<sequence length="101" mass="11470">MSTTEEESTDCIQDGLEDGKNHIFLKAEATEGELERARIERQKSFEGHRKALPLKVEVLTLNYPEEDLEKIDVLRGHHNIDRDETGNASTPYWVVSQTATS</sequence>
<dbReference type="HOGENOM" id="CLU_2293571_0_0_1"/>
<accession>B8MJR5</accession>
<organism evidence="1 2">
    <name type="scientific">Talaromyces stipitatus (strain ATCC 10500 / CBS 375.48 / QM 6759 / NRRL 1006)</name>
    <name type="common">Penicillium stipitatum</name>
    <dbReference type="NCBI Taxonomy" id="441959"/>
    <lineage>
        <taxon>Eukaryota</taxon>
        <taxon>Fungi</taxon>
        <taxon>Dikarya</taxon>
        <taxon>Ascomycota</taxon>
        <taxon>Pezizomycotina</taxon>
        <taxon>Eurotiomycetes</taxon>
        <taxon>Eurotiomycetidae</taxon>
        <taxon>Eurotiales</taxon>
        <taxon>Trichocomaceae</taxon>
        <taxon>Talaromyces</taxon>
        <taxon>Talaromyces sect. Talaromyces</taxon>
    </lineage>
</organism>
<keyword evidence="2" id="KW-1185">Reference proteome</keyword>
<name>B8MJR5_TALSN</name>
<reference evidence="2" key="1">
    <citation type="journal article" date="2015" name="Genome Announc.">
        <title>Genome sequence of the AIDS-associated pathogen Penicillium marneffei (ATCC18224) and its near taxonomic relative Talaromyces stipitatus (ATCC10500).</title>
        <authorList>
            <person name="Nierman W.C."/>
            <person name="Fedorova-Abrams N.D."/>
            <person name="Andrianopoulos A."/>
        </authorList>
    </citation>
    <scope>NUCLEOTIDE SEQUENCE [LARGE SCALE GENOMIC DNA]</scope>
    <source>
        <strain evidence="2">ATCC 10500 / CBS 375.48 / QM 6759 / NRRL 1006</strain>
    </source>
</reference>
<dbReference type="GeneID" id="8102984"/>
<dbReference type="VEuPathDB" id="FungiDB:TSTA_042070"/>
<dbReference type="InParanoid" id="B8MJR5"/>
<dbReference type="EMBL" id="EQ962657">
    <property type="protein sequence ID" value="EED14732.1"/>
    <property type="molecule type" value="Genomic_DNA"/>
</dbReference>
<evidence type="ECO:0000313" key="2">
    <source>
        <dbReference type="Proteomes" id="UP000001745"/>
    </source>
</evidence>